<feature type="domain" description="Carboxylesterase type B" evidence="8">
    <location>
        <begin position="127"/>
        <end position="402"/>
    </location>
</feature>
<accession>A0A1B0CCB2</accession>
<evidence type="ECO:0000256" key="6">
    <source>
        <dbReference type="ARBA" id="ARBA00039155"/>
    </source>
</evidence>
<dbReference type="EMBL" id="GITU01000297">
    <property type="protein sequence ID" value="MBC1169000.1"/>
    <property type="molecule type" value="Transcribed_RNA"/>
</dbReference>
<evidence type="ECO:0000256" key="4">
    <source>
        <dbReference type="ARBA" id="ARBA00023157"/>
    </source>
</evidence>
<dbReference type="AlphaFoldDB" id="A0A1B0CCB2"/>
<organism evidence="10 11">
    <name type="scientific">Lutzomyia longipalpis</name>
    <name type="common">Sand fly</name>
    <dbReference type="NCBI Taxonomy" id="7200"/>
    <lineage>
        <taxon>Eukaryota</taxon>
        <taxon>Metazoa</taxon>
        <taxon>Ecdysozoa</taxon>
        <taxon>Arthropoda</taxon>
        <taxon>Hexapoda</taxon>
        <taxon>Insecta</taxon>
        <taxon>Pterygota</taxon>
        <taxon>Neoptera</taxon>
        <taxon>Endopterygota</taxon>
        <taxon>Diptera</taxon>
        <taxon>Nematocera</taxon>
        <taxon>Psychodoidea</taxon>
        <taxon>Psychodidae</taxon>
        <taxon>Lutzomyia</taxon>
        <taxon>Lutzomyia</taxon>
    </lineage>
</organism>
<proteinExistence type="inferred from homology"/>
<evidence type="ECO:0000256" key="2">
    <source>
        <dbReference type="ARBA" id="ARBA00022487"/>
    </source>
</evidence>
<reference evidence="9" key="2">
    <citation type="journal article" date="2020" name="BMC">
        <title>Leishmania infection induces a limited differential gene expression in the sand fly midgut.</title>
        <authorList>
            <person name="Coutinho-Abreu I.V."/>
            <person name="Serafim T.D."/>
            <person name="Meneses C."/>
            <person name="Kamhawi S."/>
            <person name="Oliveira F."/>
            <person name="Valenzuela J.G."/>
        </authorList>
    </citation>
    <scope>NUCLEOTIDE SEQUENCE</scope>
    <source>
        <strain evidence="9">Jacobina</strain>
        <tissue evidence="9">Midgut</tissue>
    </source>
</reference>
<dbReference type="EnsemblMetazoa" id="LLOJ001980-RA">
    <property type="protein sequence ID" value="LLOJ001980-PA"/>
    <property type="gene ID" value="LLOJ001980"/>
</dbReference>
<keyword evidence="3" id="KW-0378">Hydrolase</keyword>
<reference evidence="10" key="3">
    <citation type="submission" date="2020-05" db="UniProtKB">
        <authorList>
            <consortium name="EnsemblMetazoa"/>
        </authorList>
    </citation>
    <scope>IDENTIFICATION</scope>
    <source>
        <strain evidence="10">Jacobina</strain>
    </source>
</reference>
<dbReference type="SUPFAM" id="SSF53474">
    <property type="entry name" value="alpha/beta-Hydrolases"/>
    <property type="match status" value="2"/>
</dbReference>
<dbReference type="EMBL" id="AJWK01006603">
    <property type="status" value="NOT_ANNOTATED_CDS"/>
    <property type="molecule type" value="Genomic_DNA"/>
</dbReference>
<evidence type="ECO:0000259" key="8">
    <source>
        <dbReference type="Pfam" id="PF00135"/>
    </source>
</evidence>
<feature type="chain" id="PRO_5044555227" description="carboxylesterase" evidence="7">
    <location>
        <begin position="21"/>
        <end position="952"/>
    </location>
</feature>
<evidence type="ECO:0000313" key="10">
    <source>
        <dbReference type="EnsemblMetazoa" id="LLOJ001980-PA"/>
    </source>
</evidence>
<dbReference type="PANTHER" id="PTHR43142:SF1">
    <property type="entry name" value="CARBOXYLIC ESTER HYDROLASE"/>
    <property type="match status" value="1"/>
</dbReference>
<evidence type="ECO:0000256" key="1">
    <source>
        <dbReference type="ARBA" id="ARBA00005964"/>
    </source>
</evidence>
<keyword evidence="7" id="KW-0732">Signal</keyword>
<dbReference type="EC" id="3.1.1.1" evidence="6"/>
<keyword evidence="2" id="KW-0719">Serine esterase</keyword>
<dbReference type="InterPro" id="IPR019826">
    <property type="entry name" value="Carboxylesterase_B_AS"/>
</dbReference>
<keyword evidence="4" id="KW-1015">Disulfide bond</keyword>
<dbReference type="Pfam" id="PF00135">
    <property type="entry name" value="COesterase"/>
    <property type="match status" value="2"/>
</dbReference>
<feature type="domain" description="Carboxylesterase type B" evidence="8">
    <location>
        <begin position="462"/>
        <end position="913"/>
    </location>
</feature>
<dbReference type="InterPro" id="IPR019819">
    <property type="entry name" value="Carboxylesterase_B_CS"/>
</dbReference>
<dbReference type="InterPro" id="IPR029058">
    <property type="entry name" value="AB_hydrolase_fold"/>
</dbReference>
<protein>
    <recommendedName>
        <fullName evidence="6">carboxylesterase</fullName>
        <ecNumber evidence="6">3.1.1.1</ecNumber>
    </recommendedName>
</protein>
<dbReference type="PANTHER" id="PTHR43142">
    <property type="entry name" value="CARBOXYLIC ESTER HYDROLASE"/>
    <property type="match status" value="1"/>
</dbReference>
<evidence type="ECO:0000256" key="7">
    <source>
        <dbReference type="SAM" id="SignalP"/>
    </source>
</evidence>
<sequence length="952" mass="107307">MHFIREIVLVLLVAILAVLAQDVEVVVKIPNGQIRGIQSGKIYSFKGIPYAEPPVGEKRFEPVGINREKWSGVRDATDYGAYCIQMSHMGYSDEAKVMGEEDCLFLNVFTTSMDSDRRLPVFFYIHAGLFHRGFSQSGCALNPWVLAENSKKKVTAIAVKLGCPARDNIKMINCLKSRPAEKVVRGAKLFLPWLYNPFSPFGVVVEKKGSHPFLPEHPEDLLRAGKVAQVPWIVSLTDSEGLYPVADFVDPPSKLEEINRRWDELAPALLDYEGTVGSNDQTTVAKIIRTFYFENEEINEKNFNKLVQMFSDRLFDAGISLSARLHGQYVRAPNYLIRYTYPAIFGVQHFFAPRFKFTGAGHGDDNMVIYKTSFRTVPLTSREKEMVDLYAKFFISYAMGKPRIGLLSLLPIKQDPKLPFIHIQSPKNISLEVTMGFGNEKFWYSLPISEYSKWNAPRKPERGLPYAEPPIGAKRFQPVELFRGRWEDVRNATEFGEICLQWRETTAKKLSGQEDCLFLNVYTPQVGTDVKLPVIVHFHGGGFTYGSGTFFSPERMLQLERVVFVSVNYRLGPLGFLSTEDDVVPGNMGLKDQAVALQWIQENIHLFGGDRESVTLSGFSAGGASVHLHYLSPHSAGLFHRGISHSGCALNPWVLAENSREKAKFLANHLGCPTENVKEMIDCLRGKPAEDIVSCVPLFQPWPSQPFTPFGVVVEKDTKDPFLPAHPDVLYKMEKFSKLPWIDRWSTVAPFVLDFNGTTTQGDHEDLSHRILRFYLGNEKLSRETFSAFVTMLTDRIFATGIGQCARLHSQGAPTYLYRYDYPAIFGIWQIYLGVDARYNGAGHGDDVFVLLRNKNDPRDEQTPAEKEMCRLLTQMYVSFAKEPHPTVGDVTFAQVNAHGFASFLHIRSPTNISMALEENVGEEDFWQSLPIEESGFLPGGHPARNTIKGEL</sequence>
<keyword evidence="5" id="KW-0325">Glycoprotein</keyword>
<dbReference type="GO" id="GO:0106435">
    <property type="term" value="F:carboxylesterase activity"/>
    <property type="evidence" value="ECO:0007669"/>
    <property type="project" value="UniProtKB-EC"/>
</dbReference>
<dbReference type="InterPro" id="IPR002018">
    <property type="entry name" value="CarbesteraseB"/>
</dbReference>
<dbReference type="Gene3D" id="3.40.50.1820">
    <property type="entry name" value="alpha/beta hydrolase"/>
    <property type="match status" value="3"/>
</dbReference>
<dbReference type="VEuPathDB" id="VectorBase:LLOJ001980"/>
<dbReference type="PROSITE" id="PS00941">
    <property type="entry name" value="CARBOXYLESTERASE_B_2"/>
    <property type="match status" value="1"/>
</dbReference>
<reference evidence="11" key="1">
    <citation type="submission" date="2012-05" db="EMBL/GenBank/DDBJ databases">
        <title>Whole Genome Assembly of Lutzomyia longipalpis.</title>
        <authorList>
            <person name="Richards S."/>
            <person name="Qu C."/>
            <person name="Dillon R."/>
            <person name="Worley K."/>
            <person name="Scherer S."/>
            <person name="Batterton M."/>
            <person name="Taylor A."/>
            <person name="Hawes A."/>
            <person name="Hernandez B."/>
            <person name="Kovar C."/>
            <person name="Mandapat C."/>
            <person name="Pham C."/>
            <person name="Qu C."/>
            <person name="Jing C."/>
            <person name="Bess C."/>
            <person name="Bandaranaike D."/>
            <person name="Ngo D."/>
            <person name="Ongeri F."/>
            <person name="Arias F."/>
            <person name="Lara F."/>
            <person name="Weissenberger G."/>
            <person name="Kamau G."/>
            <person name="Han H."/>
            <person name="Shen H."/>
            <person name="Dinh H."/>
            <person name="Khalil I."/>
            <person name="Jones J."/>
            <person name="Shafer J."/>
            <person name="Jayaseelan J."/>
            <person name="Quiroz J."/>
            <person name="Blankenburg K."/>
            <person name="Nguyen L."/>
            <person name="Jackson L."/>
            <person name="Francisco L."/>
            <person name="Tang L.-Y."/>
            <person name="Pu L.-L."/>
            <person name="Perales L."/>
            <person name="Lorensuhewa L."/>
            <person name="Munidasa M."/>
            <person name="Coyle M."/>
            <person name="Taylor M."/>
            <person name="Puazo M."/>
            <person name="Firestine M."/>
            <person name="Scheel M."/>
            <person name="Javaid M."/>
            <person name="Wang M."/>
            <person name="Li M."/>
            <person name="Tabassum N."/>
            <person name="Saada N."/>
            <person name="Osuji N."/>
            <person name="Aqrawi P."/>
            <person name="Fu Q."/>
            <person name="Thornton R."/>
            <person name="Raj R."/>
            <person name="Goodspeed R."/>
            <person name="Mata R."/>
            <person name="Najjar R."/>
            <person name="Gubbala S."/>
            <person name="Lee S."/>
            <person name="Denson S."/>
            <person name="Patil S."/>
            <person name="Macmil S."/>
            <person name="Qi S."/>
            <person name="Matskevitch T."/>
            <person name="Palculict T."/>
            <person name="Mathew T."/>
            <person name="Vee V."/>
            <person name="Velamala V."/>
            <person name="Korchina V."/>
            <person name="Cai W."/>
            <person name="Liu W."/>
            <person name="Dai W."/>
            <person name="Zou X."/>
            <person name="Zhu Y."/>
            <person name="Zhang Y."/>
            <person name="Wu Y.-Q."/>
            <person name="Xin Y."/>
            <person name="Nazarath L."/>
            <person name="Kovar C."/>
            <person name="Han Y."/>
            <person name="Muzny D."/>
            <person name="Gibbs R."/>
        </authorList>
    </citation>
    <scope>NUCLEOTIDE SEQUENCE [LARGE SCALE GENOMIC DNA]</scope>
    <source>
        <strain evidence="11">Jacobina</strain>
    </source>
</reference>
<dbReference type="PROSITE" id="PS00122">
    <property type="entry name" value="CARBOXYLESTERASE_B_1"/>
    <property type="match status" value="1"/>
</dbReference>
<evidence type="ECO:0000313" key="11">
    <source>
        <dbReference type="Proteomes" id="UP000092461"/>
    </source>
</evidence>
<name>A0A1B0CCB2_LUTLO</name>
<dbReference type="VEuPathDB" id="VectorBase:LLONM1_003863"/>
<evidence type="ECO:0000256" key="3">
    <source>
        <dbReference type="ARBA" id="ARBA00022801"/>
    </source>
</evidence>
<comment type="similarity">
    <text evidence="1">Belongs to the type-B carboxylesterase/lipase family.</text>
</comment>
<dbReference type="Proteomes" id="UP000092461">
    <property type="component" value="Unassembled WGS sequence"/>
</dbReference>
<feature type="signal peptide" evidence="7">
    <location>
        <begin position="1"/>
        <end position="20"/>
    </location>
</feature>
<evidence type="ECO:0000256" key="5">
    <source>
        <dbReference type="ARBA" id="ARBA00023180"/>
    </source>
</evidence>
<evidence type="ECO:0000313" key="9">
    <source>
        <dbReference type="EMBL" id="MBC1169000.1"/>
    </source>
</evidence>
<keyword evidence="11" id="KW-1185">Reference proteome</keyword>